<gene>
    <name evidence="1" type="ORF">NVV95_11145</name>
</gene>
<sequence>MLDTIVPQAKSSLSLRQAIAAQIRNECGAHGWSCIVLAEILQVSVGRARDLYAGRRPALLEELATLSTAADTTVGEFVEAAVDRNATPRRRIFADTTMTELAQIAGSLGVTPASLLKQQGWCDAPSASVPAYLRGDA</sequence>
<comment type="caution">
    <text evidence="1">The sequence shown here is derived from an EMBL/GenBank/DDBJ whole genome shotgun (WGS) entry which is preliminary data.</text>
</comment>
<dbReference type="Proteomes" id="UP001165580">
    <property type="component" value="Unassembled WGS sequence"/>
</dbReference>
<evidence type="ECO:0000313" key="2">
    <source>
        <dbReference type="Proteomes" id="UP001165580"/>
    </source>
</evidence>
<proteinExistence type="predicted"/>
<reference evidence="1" key="1">
    <citation type="submission" date="2022-08" db="EMBL/GenBank/DDBJ databases">
        <authorList>
            <person name="Deng Y."/>
            <person name="Han X.-F."/>
            <person name="Zhang Y.-Q."/>
        </authorList>
    </citation>
    <scope>NUCLEOTIDE SEQUENCE</scope>
    <source>
        <strain evidence="1">CPCC 205716</strain>
    </source>
</reference>
<evidence type="ECO:0000313" key="1">
    <source>
        <dbReference type="EMBL" id="MCS5715107.1"/>
    </source>
</evidence>
<dbReference type="EMBL" id="JANTEZ010000004">
    <property type="protein sequence ID" value="MCS5715107.1"/>
    <property type="molecule type" value="Genomic_DNA"/>
</dbReference>
<organism evidence="1 2">
    <name type="scientific">Herbiconiux gentiana</name>
    <dbReference type="NCBI Taxonomy" id="2970912"/>
    <lineage>
        <taxon>Bacteria</taxon>
        <taxon>Bacillati</taxon>
        <taxon>Actinomycetota</taxon>
        <taxon>Actinomycetes</taxon>
        <taxon>Micrococcales</taxon>
        <taxon>Microbacteriaceae</taxon>
        <taxon>Herbiconiux</taxon>
    </lineage>
</organism>
<keyword evidence="2" id="KW-1185">Reference proteome</keyword>
<accession>A0ABT2GFZ2</accession>
<dbReference type="RefSeq" id="WP_259486619.1">
    <property type="nucleotide sequence ID" value="NZ_JANTEZ010000004.1"/>
</dbReference>
<protein>
    <submittedName>
        <fullName evidence="1">Uncharacterized protein</fullName>
    </submittedName>
</protein>
<name>A0ABT2GFZ2_9MICO</name>